<feature type="domain" description="GMPS ATP-PPase" evidence="13">
    <location>
        <begin position="208"/>
        <end position="400"/>
    </location>
</feature>
<proteinExistence type="inferred from homology"/>
<keyword evidence="6 11" id="KW-0547">Nucleotide-binding</keyword>
<dbReference type="InterPro" id="IPR017926">
    <property type="entry name" value="GATASE"/>
</dbReference>
<evidence type="ECO:0000256" key="8">
    <source>
        <dbReference type="ARBA" id="ARBA00022755"/>
    </source>
</evidence>
<dbReference type="SUPFAM" id="SSF54810">
    <property type="entry name" value="GMP synthetase C-terminal dimerisation domain"/>
    <property type="match status" value="1"/>
</dbReference>
<reference evidence="15" key="1">
    <citation type="submission" date="2016-11" db="EMBL/GenBank/DDBJ databases">
        <authorList>
            <person name="Varghese N."/>
            <person name="Submissions S."/>
        </authorList>
    </citation>
    <scope>NUCLEOTIDE SEQUENCE [LARGE SCALE GENOMIC DNA]</scope>
    <source>
        <strain evidence="15">DSM 21264</strain>
    </source>
</reference>
<dbReference type="FunFam" id="3.40.50.880:FF:000001">
    <property type="entry name" value="GMP synthase [glutamine-hydrolyzing]"/>
    <property type="match status" value="1"/>
</dbReference>
<dbReference type="Proteomes" id="UP000184159">
    <property type="component" value="Unassembled WGS sequence"/>
</dbReference>
<evidence type="ECO:0000256" key="10">
    <source>
        <dbReference type="ARBA" id="ARBA00022962"/>
    </source>
</evidence>
<dbReference type="Gene3D" id="3.40.50.880">
    <property type="match status" value="1"/>
</dbReference>
<dbReference type="PROSITE" id="PS51553">
    <property type="entry name" value="GMPS_ATP_PPASE"/>
    <property type="match status" value="1"/>
</dbReference>
<feature type="active site" evidence="11">
    <location>
        <position position="183"/>
    </location>
</feature>
<dbReference type="GO" id="GO:0003921">
    <property type="term" value="F:GMP synthase activity"/>
    <property type="evidence" value="ECO:0007669"/>
    <property type="project" value="InterPro"/>
</dbReference>
<dbReference type="EMBL" id="FQUH01000023">
    <property type="protein sequence ID" value="SHF98898.1"/>
    <property type="molecule type" value="Genomic_DNA"/>
</dbReference>
<dbReference type="InterPro" id="IPR025777">
    <property type="entry name" value="GMPS_ATP_PPase_dom"/>
</dbReference>
<evidence type="ECO:0000256" key="9">
    <source>
        <dbReference type="ARBA" id="ARBA00022840"/>
    </source>
</evidence>
<dbReference type="NCBIfam" id="TIGR00884">
    <property type="entry name" value="guaA_Cterm"/>
    <property type="match status" value="1"/>
</dbReference>
<dbReference type="InterPro" id="IPR014729">
    <property type="entry name" value="Rossmann-like_a/b/a_fold"/>
</dbReference>
<accession>A0A1M5G5A9</accession>
<dbReference type="PRINTS" id="PR00097">
    <property type="entry name" value="ANTSNTHASEII"/>
</dbReference>
<feature type="active site" description="Nucleophile" evidence="11">
    <location>
        <position position="86"/>
    </location>
</feature>
<organism evidence="14 15">
    <name type="scientific">Vibrio gazogenes DSM 21264 = NBRC 103151</name>
    <dbReference type="NCBI Taxonomy" id="1123492"/>
    <lineage>
        <taxon>Bacteria</taxon>
        <taxon>Pseudomonadati</taxon>
        <taxon>Pseudomonadota</taxon>
        <taxon>Gammaproteobacteria</taxon>
        <taxon>Vibrionales</taxon>
        <taxon>Vibrionaceae</taxon>
        <taxon>Vibrio</taxon>
    </lineage>
</organism>
<dbReference type="SUPFAM" id="SSF52317">
    <property type="entry name" value="Class I glutamine amidotransferase-like"/>
    <property type="match status" value="1"/>
</dbReference>
<feature type="binding site" evidence="12">
    <location>
        <begin position="235"/>
        <end position="241"/>
    </location>
    <ligand>
        <name>ATP</name>
        <dbReference type="ChEBI" id="CHEBI:30616"/>
    </ligand>
</feature>
<comment type="catalytic activity">
    <reaction evidence="11">
        <text>XMP + L-glutamine + ATP + H2O = GMP + L-glutamate + AMP + diphosphate + 2 H(+)</text>
        <dbReference type="Rhea" id="RHEA:11680"/>
        <dbReference type="ChEBI" id="CHEBI:15377"/>
        <dbReference type="ChEBI" id="CHEBI:15378"/>
        <dbReference type="ChEBI" id="CHEBI:29985"/>
        <dbReference type="ChEBI" id="CHEBI:30616"/>
        <dbReference type="ChEBI" id="CHEBI:33019"/>
        <dbReference type="ChEBI" id="CHEBI:57464"/>
        <dbReference type="ChEBI" id="CHEBI:58115"/>
        <dbReference type="ChEBI" id="CHEBI:58359"/>
        <dbReference type="ChEBI" id="CHEBI:456215"/>
        <dbReference type="EC" id="6.3.5.2"/>
    </reaction>
</comment>
<evidence type="ECO:0000313" key="15">
    <source>
        <dbReference type="Proteomes" id="UP000184159"/>
    </source>
</evidence>
<dbReference type="Pfam" id="PF02540">
    <property type="entry name" value="NAD_synthase"/>
    <property type="match status" value="1"/>
</dbReference>
<keyword evidence="8 11" id="KW-0658">Purine biosynthesis</keyword>
<keyword evidence="15" id="KW-1185">Reference proteome</keyword>
<evidence type="ECO:0000256" key="11">
    <source>
        <dbReference type="HAMAP-Rule" id="MF_00344"/>
    </source>
</evidence>
<evidence type="ECO:0000256" key="1">
    <source>
        <dbReference type="ARBA" id="ARBA00002332"/>
    </source>
</evidence>
<gene>
    <name evidence="11" type="primary">guaA</name>
    <name evidence="14" type="ORF">SAMN02745781_03687</name>
</gene>
<dbReference type="PANTHER" id="PTHR11922:SF2">
    <property type="entry name" value="GMP SYNTHASE [GLUTAMINE-HYDROLYZING]"/>
    <property type="match status" value="1"/>
</dbReference>
<evidence type="ECO:0000256" key="2">
    <source>
        <dbReference type="ARBA" id="ARBA00005153"/>
    </source>
</evidence>
<dbReference type="InterPro" id="IPR004739">
    <property type="entry name" value="GMP_synth_GATase"/>
</dbReference>
<dbReference type="GO" id="GO:0005524">
    <property type="term" value="F:ATP binding"/>
    <property type="evidence" value="ECO:0007669"/>
    <property type="project" value="UniProtKB-UniRule"/>
</dbReference>
<dbReference type="InterPro" id="IPR022955">
    <property type="entry name" value="GMP_synthase"/>
</dbReference>
<dbReference type="HAMAP" id="MF_00344">
    <property type="entry name" value="GMP_synthase"/>
    <property type="match status" value="1"/>
</dbReference>
<dbReference type="NCBIfam" id="TIGR00888">
    <property type="entry name" value="guaA_Nterm"/>
    <property type="match status" value="1"/>
</dbReference>
<dbReference type="CDD" id="cd01742">
    <property type="entry name" value="GATase1_GMP_Synthase"/>
    <property type="match status" value="1"/>
</dbReference>
<dbReference type="GO" id="GO:0005829">
    <property type="term" value="C:cytosol"/>
    <property type="evidence" value="ECO:0007669"/>
    <property type="project" value="TreeGrafter"/>
</dbReference>
<feature type="active site" evidence="11">
    <location>
        <position position="181"/>
    </location>
</feature>
<dbReference type="NCBIfam" id="NF000848">
    <property type="entry name" value="PRK00074.1"/>
    <property type="match status" value="1"/>
</dbReference>
<evidence type="ECO:0000313" key="14">
    <source>
        <dbReference type="EMBL" id="SHF98898.1"/>
    </source>
</evidence>
<dbReference type="InterPro" id="IPR022310">
    <property type="entry name" value="NAD/GMP_synthase"/>
</dbReference>
<dbReference type="Gene3D" id="3.40.50.620">
    <property type="entry name" value="HUPs"/>
    <property type="match status" value="1"/>
</dbReference>
<dbReference type="PRINTS" id="PR00099">
    <property type="entry name" value="CPSGATASE"/>
</dbReference>
<dbReference type="SUPFAM" id="SSF52402">
    <property type="entry name" value="Adenine nucleotide alpha hydrolases-like"/>
    <property type="match status" value="1"/>
</dbReference>
<dbReference type="CDD" id="cd01997">
    <property type="entry name" value="GMP_synthase_C"/>
    <property type="match status" value="1"/>
</dbReference>
<dbReference type="UniPathway" id="UPA00189">
    <property type="reaction ID" value="UER00296"/>
</dbReference>
<dbReference type="RefSeq" id="WP_072962634.1">
    <property type="nucleotide sequence ID" value="NZ_FQUH01000023.1"/>
</dbReference>
<keyword evidence="10 11" id="KW-0315">Glutamine amidotransferase</keyword>
<dbReference type="FunFam" id="3.40.50.620:FF:000001">
    <property type="entry name" value="GMP synthase [glutamine-hydrolyzing]"/>
    <property type="match status" value="1"/>
</dbReference>
<dbReference type="FunFam" id="3.30.300.10:FF:000002">
    <property type="entry name" value="GMP synthase [glutamine-hydrolyzing]"/>
    <property type="match status" value="1"/>
</dbReference>
<dbReference type="PANTHER" id="PTHR11922">
    <property type="entry name" value="GMP SYNTHASE-RELATED"/>
    <property type="match status" value="1"/>
</dbReference>
<dbReference type="Gene3D" id="3.30.300.10">
    <property type="match status" value="1"/>
</dbReference>
<comment type="subunit">
    <text evidence="11">Homodimer.</text>
</comment>
<comment type="pathway">
    <text evidence="2 11">Purine metabolism; GMP biosynthesis; GMP from XMP (L-Gln route): step 1/1.</text>
</comment>
<keyword evidence="7 11" id="KW-0332">GMP biosynthesis</keyword>
<dbReference type="InterPro" id="IPR029062">
    <property type="entry name" value="Class_I_gatase-like"/>
</dbReference>
<dbReference type="AlphaFoldDB" id="A0A1M5G5A9"/>
<evidence type="ECO:0000256" key="12">
    <source>
        <dbReference type="PROSITE-ProRule" id="PRU00886"/>
    </source>
</evidence>
<evidence type="ECO:0000259" key="13">
    <source>
        <dbReference type="PROSITE" id="PS51553"/>
    </source>
</evidence>
<evidence type="ECO:0000256" key="3">
    <source>
        <dbReference type="ARBA" id="ARBA00012746"/>
    </source>
</evidence>
<protein>
    <recommendedName>
        <fullName evidence="4 11">GMP synthase [glutamine-hydrolyzing]</fullName>
        <ecNumber evidence="3 11">6.3.5.2</ecNumber>
    </recommendedName>
    <alternativeName>
        <fullName evidence="11">GMP synthetase</fullName>
    </alternativeName>
    <alternativeName>
        <fullName evidence="11">Glutamine amidotransferase</fullName>
    </alternativeName>
</protein>
<evidence type="ECO:0000256" key="4">
    <source>
        <dbReference type="ARBA" id="ARBA00021562"/>
    </source>
</evidence>
<dbReference type="Pfam" id="PF00117">
    <property type="entry name" value="GATase"/>
    <property type="match status" value="1"/>
</dbReference>
<dbReference type="Pfam" id="PF00958">
    <property type="entry name" value="GMP_synt_C"/>
    <property type="match status" value="1"/>
</dbReference>
<evidence type="ECO:0000256" key="5">
    <source>
        <dbReference type="ARBA" id="ARBA00022598"/>
    </source>
</evidence>
<sequence length="525" mass="58786">MTKNIHDQRILILDFGSQYTQLVARRVREIGVYCELWSWDVDEADIREFNPNGIILSGGPESVTEENSPRAPQYVFDCGVPVLGVCYGMQTMAEQLGGKVSGSTEREFGYAQVKVVQESKLFEGLRDSVTDDNYALLDVWMSHGDKVVEIPMGFTQVAQTDTCPYAAMANEEKKYYGVQFHPEVTHTKQGLQMLENFVFGACGCERLWTPSSIIEDAVARIKETVGDDEVLLALSGGVDSSVVAMLVQRAIGDKLTCVFVDNGLLRLNEGQQVMEMFGDHFGLNIIKVDAEERFLNALVGKSDPEEKRKVIGHEFIEVFDEEASKLQNAKWLAQGTIYPDVIESAASKTGKAHVIKSHHNVGGLPEDMEMGLVEPLRELFKDEVRKIGLELGLPYDMLYRHPFPGPGLGVRVLGEIKKEYCDLLRRADAIFIEELRAADLYNQVSQAFTVFLPVRSVGVMGDGRKYDWVVSLRAVETIDFMTAHWAHLPYEFLGRVSNRIINEIDGISRVVYDISGKPPATIEWE</sequence>
<keyword evidence="5 11" id="KW-0436">Ligase</keyword>
<dbReference type="EC" id="6.3.5.2" evidence="3 11"/>
<dbReference type="PRINTS" id="PR00096">
    <property type="entry name" value="GATASE"/>
</dbReference>
<name>A0A1M5G5A9_VIBGA</name>
<dbReference type="InterPro" id="IPR001674">
    <property type="entry name" value="GMP_synth_C"/>
</dbReference>
<evidence type="ECO:0000256" key="7">
    <source>
        <dbReference type="ARBA" id="ARBA00022749"/>
    </source>
</evidence>
<comment type="function">
    <text evidence="1 11">Catalyzes the synthesis of GMP from XMP.</text>
</comment>
<keyword evidence="9 11" id="KW-0067">ATP-binding</keyword>
<evidence type="ECO:0000256" key="6">
    <source>
        <dbReference type="ARBA" id="ARBA00022741"/>
    </source>
</evidence>
<dbReference type="PROSITE" id="PS51273">
    <property type="entry name" value="GATASE_TYPE_1"/>
    <property type="match status" value="1"/>
</dbReference>